<keyword evidence="5" id="KW-0498">Mitosis</keyword>
<dbReference type="PANTHER" id="PTHR18937:SF12">
    <property type="entry name" value="STRUCTURAL MAINTENANCE OF CHROMOSOMES PROTEIN"/>
    <property type="match status" value="1"/>
</dbReference>
<evidence type="ECO:0000256" key="3">
    <source>
        <dbReference type="ARBA" id="ARBA00022454"/>
    </source>
</evidence>
<evidence type="ECO:0000256" key="6">
    <source>
        <dbReference type="ARBA" id="ARBA00023242"/>
    </source>
</evidence>
<dbReference type="GO" id="GO:0007062">
    <property type="term" value="P:sister chromatid cohesion"/>
    <property type="evidence" value="ECO:0007669"/>
    <property type="project" value="TreeGrafter"/>
</dbReference>
<dbReference type="InterPro" id="IPR027417">
    <property type="entry name" value="P-loop_NTPase"/>
</dbReference>
<keyword evidence="3" id="KW-0158">Chromosome</keyword>
<reference evidence="11" key="1">
    <citation type="submission" date="2025-08" db="UniProtKB">
        <authorList>
            <consortium name="Ensembl"/>
        </authorList>
    </citation>
    <scope>IDENTIFICATION</scope>
</reference>
<dbReference type="GO" id="GO:0051301">
    <property type="term" value="P:cell division"/>
    <property type="evidence" value="ECO:0007669"/>
    <property type="project" value="UniProtKB-KW"/>
</dbReference>
<feature type="compositionally biased region" description="Basic residues" evidence="9">
    <location>
        <begin position="172"/>
        <end position="182"/>
    </location>
</feature>
<feature type="compositionally biased region" description="Basic and acidic residues" evidence="9">
    <location>
        <begin position="139"/>
        <end position="156"/>
    </location>
</feature>
<feature type="region of interest" description="Disordered" evidence="9">
    <location>
        <begin position="1"/>
        <end position="30"/>
    </location>
</feature>
<feature type="region of interest" description="Disordered" evidence="9">
    <location>
        <begin position="248"/>
        <end position="267"/>
    </location>
</feature>
<dbReference type="InterPro" id="IPR003395">
    <property type="entry name" value="RecF/RecN/SMC_N"/>
</dbReference>
<accession>A0A8C9GZ66</accession>
<reference evidence="11" key="2">
    <citation type="submission" date="2025-09" db="UniProtKB">
        <authorList>
            <consortium name="Ensembl"/>
        </authorList>
    </citation>
    <scope>IDENTIFICATION</scope>
</reference>
<keyword evidence="7" id="KW-0131">Cell cycle</keyword>
<organism evidence="11 12">
    <name type="scientific">Piliocolobus tephrosceles</name>
    <name type="common">Ugandan red Colobus</name>
    <dbReference type="NCBI Taxonomy" id="591936"/>
    <lineage>
        <taxon>Eukaryota</taxon>
        <taxon>Metazoa</taxon>
        <taxon>Chordata</taxon>
        <taxon>Craniata</taxon>
        <taxon>Vertebrata</taxon>
        <taxon>Euteleostomi</taxon>
        <taxon>Mammalia</taxon>
        <taxon>Eutheria</taxon>
        <taxon>Euarchontoglires</taxon>
        <taxon>Primates</taxon>
        <taxon>Haplorrhini</taxon>
        <taxon>Catarrhini</taxon>
        <taxon>Cercopithecidae</taxon>
        <taxon>Colobinae</taxon>
        <taxon>Piliocolobus</taxon>
    </lineage>
</organism>
<sequence length="671" mass="77116">MQNKKKTNNKKLLSDYYGDDNQSDRSIDVGGHETSELNTLEENSLKLVDQDFNSFINNGMLDISITPSVDLSNSNITPFKTLKETKLRPLKNIRNNIGTCGYSDEESDGKNTLKKNSILNNNNGQKNRKESESNINIDNHTDNDESNIYEKEKDIYEQSPFFKNTEDDNGLRQKKQGKKKKGLNGEEDENVNASGSISSSSTEDPYDKNKKSSDSSSSSSGSSGSSNSNINRNKADCNMADCNMADRNMADRNKADRNKADRNKVGETKNVHNVNNINGNINESINTNDSKNDSNVTTGQDTIKLYQKQTNSSLVGATMSSTMVGKNNFYSEKSLNLKINDLSMSQDYLGSSNISMLSSNIPYKEEGLCFIKYIIVCNFKSYENENVIGPFSKFTAIIGPNGSGKSNLMDCICFVLGINNKYLRAKNLKNLIYHKENEKLDVISKRKCYVKLIVECNKENVEIKRTLNYKGVSNFYINEKLVDHKEYTTFLRKNRIETKTKTCLIFQGDIEDIINKKPTELAKLFEYISGSDEYEQIYEDVKEKLKEKQIACKNYLNDKKKIEQEIKLHKALINKNIEHSKMKEDYELEIKIYYLFRLYHYHKNKEKFKEMLLHLKDEKINFEEDVLSTNKNNANELERKRLLKKKEYLKIDDEIKNYKNELNKQKIGLNE</sequence>
<proteinExistence type="predicted"/>
<name>A0A8C9GZ66_9PRIM</name>
<dbReference type="Gene3D" id="3.40.50.300">
    <property type="entry name" value="P-loop containing nucleotide triphosphate hydrolases"/>
    <property type="match status" value="1"/>
</dbReference>
<dbReference type="GO" id="GO:0008278">
    <property type="term" value="C:cohesin complex"/>
    <property type="evidence" value="ECO:0007669"/>
    <property type="project" value="TreeGrafter"/>
</dbReference>
<dbReference type="Pfam" id="PF02463">
    <property type="entry name" value="SMC_N"/>
    <property type="match status" value="1"/>
</dbReference>
<feature type="region of interest" description="Disordered" evidence="9">
    <location>
        <begin position="272"/>
        <end position="296"/>
    </location>
</feature>
<keyword evidence="6" id="KW-0539">Nucleus</keyword>
<evidence type="ECO:0000256" key="2">
    <source>
        <dbReference type="ARBA" id="ARBA00004286"/>
    </source>
</evidence>
<evidence type="ECO:0000256" key="9">
    <source>
        <dbReference type="SAM" id="MobiDB-lite"/>
    </source>
</evidence>
<dbReference type="Proteomes" id="UP000694416">
    <property type="component" value="Unplaced"/>
</dbReference>
<evidence type="ECO:0000313" key="11">
    <source>
        <dbReference type="Ensembl" id="ENSPTEP00000008538.1"/>
    </source>
</evidence>
<dbReference type="SUPFAM" id="SSF52540">
    <property type="entry name" value="P-loop containing nucleoside triphosphate hydrolases"/>
    <property type="match status" value="1"/>
</dbReference>
<evidence type="ECO:0000256" key="5">
    <source>
        <dbReference type="ARBA" id="ARBA00022776"/>
    </source>
</evidence>
<keyword evidence="8" id="KW-0175">Coiled coil</keyword>
<dbReference type="PANTHER" id="PTHR18937">
    <property type="entry name" value="STRUCTURAL MAINTENANCE OF CHROMOSOMES SMC FAMILY MEMBER"/>
    <property type="match status" value="1"/>
</dbReference>
<dbReference type="AlphaFoldDB" id="A0A8C9GZ66"/>
<dbReference type="GO" id="GO:0003677">
    <property type="term" value="F:DNA binding"/>
    <property type="evidence" value="ECO:0007669"/>
    <property type="project" value="TreeGrafter"/>
</dbReference>
<feature type="coiled-coil region" evidence="8">
    <location>
        <begin position="605"/>
        <end position="640"/>
    </location>
</feature>
<evidence type="ECO:0000256" key="7">
    <source>
        <dbReference type="ARBA" id="ARBA00023306"/>
    </source>
</evidence>
<dbReference type="Ensembl" id="ENSPTET00000013003.1">
    <property type="protein sequence ID" value="ENSPTEP00000008538.1"/>
    <property type="gene ID" value="ENSPTEG00000009692.1"/>
</dbReference>
<feature type="region of interest" description="Disordered" evidence="9">
    <location>
        <begin position="96"/>
        <end position="235"/>
    </location>
</feature>
<feature type="coiled-coil region" evidence="8">
    <location>
        <begin position="531"/>
        <end position="572"/>
    </location>
</feature>
<feature type="compositionally biased region" description="Polar residues" evidence="9">
    <location>
        <begin position="114"/>
        <end position="125"/>
    </location>
</feature>
<feature type="compositionally biased region" description="Low complexity" evidence="9">
    <location>
        <begin position="272"/>
        <end position="288"/>
    </location>
</feature>
<keyword evidence="12" id="KW-1185">Reference proteome</keyword>
<evidence type="ECO:0000259" key="10">
    <source>
        <dbReference type="Pfam" id="PF02463"/>
    </source>
</evidence>
<feature type="domain" description="RecF/RecN/SMC N-terminal" evidence="10">
    <location>
        <begin position="370"/>
        <end position="499"/>
    </location>
</feature>
<evidence type="ECO:0000256" key="8">
    <source>
        <dbReference type="SAM" id="Coils"/>
    </source>
</evidence>
<feature type="compositionally biased region" description="Low complexity" evidence="9">
    <location>
        <begin position="214"/>
        <end position="229"/>
    </location>
</feature>
<keyword evidence="4" id="KW-0132">Cell division</keyword>
<evidence type="ECO:0000256" key="4">
    <source>
        <dbReference type="ARBA" id="ARBA00022618"/>
    </source>
</evidence>
<comment type="subcellular location">
    <subcellularLocation>
        <location evidence="2">Chromosome</location>
    </subcellularLocation>
    <subcellularLocation>
        <location evidence="1">Nucleus</location>
    </subcellularLocation>
</comment>
<protein>
    <recommendedName>
        <fullName evidence="10">RecF/RecN/SMC N-terminal domain-containing protein</fullName>
    </recommendedName>
</protein>
<dbReference type="GO" id="GO:0031981">
    <property type="term" value="C:nuclear lumen"/>
    <property type="evidence" value="ECO:0007669"/>
    <property type="project" value="UniProtKB-ARBA"/>
</dbReference>
<evidence type="ECO:0000256" key="1">
    <source>
        <dbReference type="ARBA" id="ARBA00004123"/>
    </source>
</evidence>
<evidence type="ECO:0000313" key="12">
    <source>
        <dbReference type="Proteomes" id="UP000694416"/>
    </source>
</evidence>